<gene>
    <name evidence="4" type="ORF">FUA24_20010</name>
</gene>
<keyword evidence="5" id="KW-1185">Reference proteome</keyword>
<dbReference type="Proteomes" id="UP000323930">
    <property type="component" value="Unassembled WGS sequence"/>
</dbReference>
<organism evidence="4 5">
    <name type="scientific">Seonamhaeicola marinus</name>
    <dbReference type="NCBI Taxonomy" id="1912246"/>
    <lineage>
        <taxon>Bacteria</taxon>
        <taxon>Pseudomonadati</taxon>
        <taxon>Bacteroidota</taxon>
        <taxon>Flavobacteriia</taxon>
        <taxon>Flavobacteriales</taxon>
        <taxon>Flavobacteriaceae</taxon>
    </lineage>
</organism>
<dbReference type="OrthoDB" id="8781670at2"/>
<dbReference type="Gene3D" id="2.60.120.260">
    <property type="entry name" value="Galactose-binding domain-like"/>
    <property type="match status" value="1"/>
</dbReference>
<reference evidence="4 5" key="1">
    <citation type="submission" date="2019-08" db="EMBL/GenBank/DDBJ databases">
        <title>Seonamhaeicola sediminis sp. nov., isolated from marine sediment.</title>
        <authorList>
            <person name="Cao W.R."/>
        </authorList>
    </citation>
    <scope>NUCLEOTIDE SEQUENCE [LARGE SCALE GENOMIC DNA]</scope>
    <source>
        <strain evidence="4 5">B011</strain>
    </source>
</reference>
<name>A0A5D0HKL7_9FLAO</name>
<feature type="domain" description="Secretion system C-terminal sorting" evidence="3">
    <location>
        <begin position="210"/>
        <end position="270"/>
    </location>
</feature>
<accession>A0A5D0HKL7</accession>
<protein>
    <submittedName>
        <fullName evidence="4">T9SS type A sorting domain-containing protein</fullName>
    </submittedName>
</protein>
<keyword evidence="1 2" id="KW-0732">Signal</keyword>
<dbReference type="InterPro" id="IPR026444">
    <property type="entry name" value="Secre_tail"/>
</dbReference>
<dbReference type="NCBIfam" id="TIGR04183">
    <property type="entry name" value="Por_Secre_tail"/>
    <property type="match status" value="1"/>
</dbReference>
<comment type="caution">
    <text evidence="4">The sequence shown here is derived from an EMBL/GenBank/DDBJ whole genome shotgun (WGS) entry which is preliminary data.</text>
</comment>
<feature type="signal peptide" evidence="2">
    <location>
        <begin position="1"/>
        <end position="21"/>
    </location>
</feature>
<evidence type="ECO:0000256" key="1">
    <source>
        <dbReference type="ARBA" id="ARBA00022729"/>
    </source>
</evidence>
<evidence type="ECO:0000313" key="5">
    <source>
        <dbReference type="Proteomes" id="UP000323930"/>
    </source>
</evidence>
<evidence type="ECO:0000256" key="2">
    <source>
        <dbReference type="SAM" id="SignalP"/>
    </source>
</evidence>
<feature type="chain" id="PRO_5022680610" evidence="2">
    <location>
        <begin position="22"/>
        <end position="273"/>
    </location>
</feature>
<evidence type="ECO:0000259" key="3">
    <source>
        <dbReference type="Pfam" id="PF18962"/>
    </source>
</evidence>
<evidence type="ECO:0000313" key="4">
    <source>
        <dbReference type="EMBL" id="TYA71838.1"/>
    </source>
</evidence>
<dbReference type="RefSeq" id="WP_148544825.1">
    <property type="nucleotide sequence ID" value="NZ_VSDQ01000718.1"/>
</dbReference>
<dbReference type="AlphaFoldDB" id="A0A5D0HKL7"/>
<dbReference type="EMBL" id="VSDQ01000718">
    <property type="protein sequence ID" value="TYA71838.1"/>
    <property type="molecule type" value="Genomic_DNA"/>
</dbReference>
<proteinExistence type="predicted"/>
<sequence length="273" mass="29482">MKKITLLTVFAFTYIMGNAQLSITFEEGAAVLSEQTAGPTTDVTEYTYFSDQDTGGETLTTTVQAIPGGTTGNSSTRAMRIENAANTANWHIPLVHILGTALVDTNGNFITLKILPASTGATTFRLGLKVGGNDTVNYDVAYNPTSTTEWITVGVDITGFAAGVTRLEFGFEFGTRGSDMGEVTWIDDVMQVSSLSTSDNVILAQPIDFYPNPTNGIINIFKPSRFERIQIYDLLGKEVKSFKSQDNLDVSDLVSGVYVIKTNTGLGKKIVKE</sequence>
<dbReference type="Pfam" id="PF18962">
    <property type="entry name" value="Por_Secre_tail"/>
    <property type="match status" value="1"/>
</dbReference>